<proteinExistence type="predicted"/>
<dbReference type="Proteomes" id="UP000578531">
    <property type="component" value="Unassembled WGS sequence"/>
</dbReference>
<feature type="compositionally biased region" description="Basic and acidic residues" evidence="1">
    <location>
        <begin position="63"/>
        <end position="86"/>
    </location>
</feature>
<gene>
    <name evidence="2" type="ORF">HO173_008623</name>
</gene>
<dbReference type="RefSeq" id="XP_037162501.1">
    <property type="nucleotide sequence ID" value="XM_037310519.1"/>
</dbReference>
<dbReference type="GeneID" id="59290277"/>
<evidence type="ECO:0000313" key="3">
    <source>
        <dbReference type="Proteomes" id="UP000578531"/>
    </source>
</evidence>
<feature type="region of interest" description="Disordered" evidence="1">
    <location>
        <begin position="1"/>
        <end position="120"/>
    </location>
</feature>
<feature type="compositionally biased region" description="Basic residues" evidence="1">
    <location>
        <begin position="19"/>
        <end position="32"/>
    </location>
</feature>
<comment type="caution">
    <text evidence="2">The sequence shown here is derived from an EMBL/GenBank/DDBJ whole genome shotgun (WGS) entry which is preliminary data.</text>
</comment>
<reference evidence="2 3" key="1">
    <citation type="journal article" date="2020" name="Genomics">
        <title>Complete, high-quality genomes from long-read metagenomic sequencing of two wolf lichen thalli reveals enigmatic genome architecture.</title>
        <authorList>
            <person name="McKenzie S.K."/>
            <person name="Walston R.F."/>
            <person name="Allen J.L."/>
        </authorList>
    </citation>
    <scope>NUCLEOTIDE SEQUENCE [LARGE SCALE GENOMIC DNA]</scope>
    <source>
        <strain evidence="2">WasteWater2</strain>
    </source>
</reference>
<keyword evidence="3" id="KW-1185">Reference proteome</keyword>
<organism evidence="2 3">
    <name type="scientific">Letharia columbiana</name>
    <dbReference type="NCBI Taxonomy" id="112416"/>
    <lineage>
        <taxon>Eukaryota</taxon>
        <taxon>Fungi</taxon>
        <taxon>Dikarya</taxon>
        <taxon>Ascomycota</taxon>
        <taxon>Pezizomycotina</taxon>
        <taxon>Lecanoromycetes</taxon>
        <taxon>OSLEUM clade</taxon>
        <taxon>Lecanoromycetidae</taxon>
        <taxon>Lecanorales</taxon>
        <taxon>Lecanorineae</taxon>
        <taxon>Parmeliaceae</taxon>
        <taxon>Letharia</taxon>
    </lineage>
</organism>
<accession>A0A8H6L2I2</accession>
<protein>
    <submittedName>
        <fullName evidence="2">Uncharacterized protein</fullName>
    </submittedName>
</protein>
<feature type="compositionally biased region" description="Polar residues" evidence="1">
    <location>
        <begin position="39"/>
        <end position="59"/>
    </location>
</feature>
<name>A0A8H6L2I2_9LECA</name>
<dbReference type="EMBL" id="JACCJC010000041">
    <property type="protein sequence ID" value="KAF6233079.1"/>
    <property type="molecule type" value="Genomic_DNA"/>
</dbReference>
<dbReference type="AlphaFoldDB" id="A0A8H6L2I2"/>
<sequence>MTRSKSPVSNSGELFAMAKARRRQKRQVKKAAKREAERSNSGNMAPQPSHQTSIQSQQALLGHGDEPESRTGLGLEKRINDEEVLRIHTAAAKTSPNASTIGDGPSQKLPANDNMSTRPRHFDYQRGREMTQAEWVAAAAKVSGGRITAKKEDMEDWVSPSASVRRRRGFARDTDLDTVRRYEHTDMKLALGEMERLGEGDDERAADVRMAGM</sequence>
<evidence type="ECO:0000313" key="2">
    <source>
        <dbReference type="EMBL" id="KAF6233079.1"/>
    </source>
</evidence>
<evidence type="ECO:0000256" key="1">
    <source>
        <dbReference type="SAM" id="MobiDB-lite"/>
    </source>
</evidence>
<feature type="compositionally biased region" description="Polar residues" evidence="1">
    <location>
        <begin position="1"/>
        <end position="12"/>
    </location>
</feature>
<dbReference type="OrthoDB" id="10504895at2759"/>